<reference evidence="7 8" key="1">
    <citation type="submission" date="2024-11" db="EMBL/GenBank/DDBJ databases">
        <title>Chromosome-level genome assembly of the freshwater bivalve Anodonta woodiana.</title>
        <authorList>
            <person name="Chen X."/>
        </authorList>
    </citation>
    <scope>NUCLEOTIDE SEQUENCE [LARGE SCALE GENOMIC DNA]</scope>
    <source>
        <strain evidence="7">MN2024</strain>
        <tissue evidence="7">Gills</tissue>
    </source>
</reference>
<dbReference type="PANTHER" id="PTHR23349">
    <property type="entry name" value="BASIC HELIX-LOOP-HELIX TRANSCRIPTION FACTOR, TWIST"/>
    <property type="match status" value="1"/>
</dbReference>
<evidence type="ECO:0000256" key="5">
    <source>
        <dbReference type="SAM" id="MobiDB-lite"/>
    </source>
</evidence>
<evidence type="ECO:0000313" key="8">
    <source>
        <dbReference type="Proteomes" id="UP001634394"/>
    </source>
</evidence>
<dbReference type="Gene3D" id="4.10.280.10">
    <property type="entry name" value="Helix-loop-helix DNA-binding domain"/>
    <property type="match status" value="1"/>
</dbReference>
<feature type="compositionally biased region" description="Low complexity" evidence="5">
    <location>
        <begin position="234"/>
        <end position="246"/>
    </location>
</feature>
<organism evidence="7 8">
    <name type="scientific">Sinanodonta woodiana</name>
    <name type="common">Chinese pond mussel</name>
    <name type="synonym">Anodonta woodiana</name>
    <dbReference type="NCBI Taxonomy" id="1069815"/>
    <lineage>
        <taxon>Eukaryota</taxon>
        <taxon>Metazoa</taxon>
        <taxon>Spiralia</taxon>
        <taxon>Lophotrochozoa</taxon>
        <taxon>Mollusca</taxon>
        <taxon>Bivalvia</taxon>
        <taxon>Autobranchia</taxon>
        <taxon>Heteroconchia</taxon>
        <taxon>Palaeoheterodonta</taxon>
        <taxon>Unionida</taxon>
        <taxon>Unionoidea</taxon>
        <taxon>Unionidae</taxon>
        <taxon>Unioninae</taxon>
        <taxon>Sinanodonta</taxon>
    </lineage>
</organism>
<dbReference type="SMART" id="SM00353">
    <property type="entry name" value="HLH"/>
    <property type="match status" value="1"/>
</dbReference>
<dbReference type="GO" id="GO:0006357">
    <property type="term" value="P:regulation of transcription by RNA polymerase II"/>
    <property type="evidence" value="ECO:0007669"/>
    <property type="project" value="UniProtKB-ARBA"/>
</dbReference>
<name>A0ABD3XFY5_SINWO</name>
<dbReference type="Proteomes" id="UP001634394">
    <property type="component" value="Unassembled WGS sequence"/>
</dbReference>
<dbReference type="InterPro" id="IPR050283">
    <property type="entry name" value="E-box_TF_Regulators"/>
</dbReference>
<feature type="compositionally biased region" description="Polar residues" evidence="5">
    <location>
        <begin position="301"/>
        <end position="315"/>
    </location>
</feature>
<dbReference type="InterPro" id="IPR036638">
    <property type="entry name" value="HLH_DNA-bd_sf"/>
</dbReference>
<dbReference type="InterPro" id="IPR011598">
    <property type="entry name" value="bHLH_dom"/>
</dbReference>
<evidence type="ECO:0000256" key="3">
    <source>
        <dbReference type="ARBA" id="ARBA00023125"/>
    </source>
</evidence>
<evidence type="ECO:0000256" key="2">
    <source>
        <dbReference type="ARBA" id="ARBA00022902"/>
    </source>
</evidence>
<accession>A0ABD3XFY5</accession>
<dbReference type="GO" id="GO:0007399">
    <property type="term" value="P:nervous system development"/>
    <property type="evidence" value="ECO:0007669"/>
    <property type="project" value="UniProtKB-KW"/>
</dbReference>
<dbReference type="PROSITE" id="PS50888">
    <property type="entry name" value="BHLH"/>
    <property type="match status" value="1"/>
</dbReference>
<gene>
    <name evidence="7" type="ORF">ACJMK2_030014</name>
</gene>
<evidence type="ECO:0000313" key="7">
    <source>
        <dbReference type="EMBL" id="KAL3883783.1"/>
    </source>
</evidence>
<evidence type="ECO:0000256" key="4">
    <source>
        <dbReference type="ARBA" id="ARBA00023242"/>
    </source>
</evidence>
<keyword evidence="3" id="KW-0238">DNA-binding</keyword>
<evidence type="ECO:0000259" key="6">
    <source>
        <dbReference type="PROSITE" id="PS50888"/>
    </source>
</evidence>
<sequence>MATTVGFIPLQLIPTSIFNIDKLAANGTYVVVKTPTVAQQIQLSKSLKEGRKQQLITIIAASQSFCGVKDGWISRDANWSIRKTRLSQEETNERRRRVKMVNLGFETLRQHVPSGKKNKKMSKVETLRSACEYIKQLQDLLNGDADDGTDTSMTDLLNNSLLQNHQVKDLISSMVNNNNMVINNNSLVDNSNNVMSPAKPLATTTIQTTDSIQDTVNSEKNDLDYSVQVPVSPTASVPSPVASCPSNTSETMSPSYSQTDAYSQTFGTQGIYANLSSKSYYQTVNFQGNYTQSNSYTQQQVYTHTSSGSLHSPTPSMSSDASYDSFSQEKRICLASQTGSDIFYNDHAKEYWLSG</sequence>
<evidence type="ECO:0000256" key="1">
    <source>
        <dbReference type="ARBA" id="ARBA00004123"/>
    </source>
</evidence>
<dbReference type="GO" id="GO:0003677">
    <property type="term" value="F:DNA binding"/>
    <property type="evidence" value="ECO:0007669"/>
    <property type="project" value="UniProtKB-KW"/>
</dbReference>
<keyword evidence="4" id="KW-0539">Nucleus</keyword>
<keyword evidence="8" id="KW-1185">Reference proteome</keyword>
<feature type="region of interest" description="Disordered" evidence="5">
    <location>
        <begin position="301"/>
        <end position="322"/>
    </location>
</feature>
<keyword evidence="2" id="KW-0524">Neurogenesis</keyword>
<dbReference type="CDD" id="cd19723">
    <property type="entry name" value="bHLH_TS_ASCL1_like"/>
    <property type="match status" value="1"/>
</dbReference>
<dbReference type="AlphaFoldDB" id="A0ABD3XFY5"/>
<feature type="domain" description="BHLH" evidence="6">
    <location>
        <begin position="85"/>
        <end position="137"/>
    </location>
</feature>
<dbReference type="PANTHER" id="PTHR23349:SF108">
    <property type="entry name" value="BHLH DOMAIN-CONTAINING PROTEIN"/>
    <property type="match status" value="1"/>
</dbReference>
<dbReference type="GO" id="GO:0005634">
    <property type="term" value="C:nucleus"/>
    <property type="evidence" value="ECO:0007669"/>
    <property type="project" value="UniProtKB-SubCell"/>
</dbReference>
<feature type="compositionally biased region" description="Polar residues" evidence="5">
    <location>
        <begin position="247"/>
        <end position="256"/>
    </location>
</feature>
<dbReference type="SUPFAM" id="SSF47459">
    <property type="entry name" value="HLH, helix-loop-helix DNA-binding domain"/>
    <property type="match status" value="1"/>
</dbReference>
<protein>
    <recommendedName>
        <fullName evidence="6">BHLH domain-containing protein</fullName>
    </recommendedName>
</protein>
<dbReference type="Pfam" id="PF00010">
    <property type="entry name" value="HLH"/>
    <property type="match status" value="1"/>
</dbReference>
<dbReference type="EMBL" id="JBJQND010000003">
    <property type="protein sequence ID" value="KAL3883783.1"/>
    <property type="molecule type" value="Genomic_DNA"/>
</dbReference>
<dbReference type="FunFam" id="4.10.280.10:FF:000029">
    <property type="entry name" value="Achaete-scute family bHLH transcription factor 1"/>
    <property type="match status" value="1"/>
</dbReference>
<comment type="subcellular location">
    <subcellularLocation>
        <location evidence="1">Nucleus</location>
    </subcellularLocation>
</comment>
<feature type="region of interest" description="Disordered" evidence="5">
    <location>
        <begin position="234"/>
        <end position="256"/>
    </location>
</feature>
<proteinExistence type="predicted"/>
<comment type="caution">
    <text evidence="7">The sequence shown here is derived from an EMBL/GenBank/DDBJ whole genome shotgun (WGS) entry which is preliminary data.</text>
</comment>